<keyword evidence="7" id="KW-0808">Transferase</keyword>
<dbReference type="OrthoDB" id="1668230at2759"/>
<reference evidence="7 8" key="1">
    <citation type="submission" date="2020-06" db="EMBL/GenBank/DDBJ databases">
        <title>Transcriptomic and genomic resources for Thalictrum thalictroides and T. hernandezii: Facilitating candidate gene discovery in an emerging model plant lineage.</title>
        <authorList>
            <person name="Arias T."/>
            <person name="Riano-Pachon D.M."/>
            <person name="Di Stilio V.S."/>
        </authorList>
    </citation>
    <scope>NUCLEOTIDE SEQUENCE [LARGE SCALE GENOMIC DNA]</scope>
    <source>
        <strain evidence="8">cv. WT478/WT964</strain>
        <tissue evidence="7">Leaves</tissue>
    </source>
</reference>
<keyword evidence="8" id="KW-1185">Reference proteome</keyword>
<evidence type="ECO:0000256" key="4">
    <source>
        <dbReference type="SAM" id="Phobius"/>
    </source>
</evidence>
<dbReference type="InterPro" id="IPR011009">
    <property type="entry name" value="Kinase-like_dom_sf"/>
</dbReference>
<comment type="caution">
    <text evidence="7">The sequence shown here is derived from an EMBL/GenBank/DDBJ whole genome shotgun (WGS) entry which is preliminary data.</text>
</comment>
<evidence type="ECO:0000313" key="8">
    <source>
        <dbReference type="Proteomes" id="UP000554482"/>
    </source>
</evidence>
<dbReference type="PANTHER" id="PTHR47976:SF115">
    <property type="entry name" value="RECEPTOR-LIKE SERINE_THREONINE-PROTEIN KINASE"/>
    <property type="match status" value="1"/>
</dbReference>
<evidence type="ECO:0000313" key="7">
    <source>
        <dbReference type="EMBL" id="KAF5177258.1"/>
    </source>
</evidence>
<evidence type="ECO:0000256" key="2">
    <source>
        <dbReference type="ARBA" id="ARBA00022734"/>
    </source>
</evidence>
<keyword evidence="1" id="KW-0732">Signal</keyword>
<dbReference type="SUPFAM" id="SSF51110">
    <property type="entry name" value="alpha-D-mannose-specific plant lectins"/>
    <property type="match status" value="1"/>
</dbReference>
<dbReference type="SUPFAM" id="SSF56112">
    <property type="entry name" value="Protein kinase-like (PK-like)"/>
    <property type="match status" value="1"/>
</dbReference>
<feature type="transmembrane region" description="Helical" evidence="4">
    <location>
        <begin position="393"/>
        <end position="413"/>
    </location>
</feature>
<dbReference type="EMBL" id="JABWDY010041654">
    <property type="protein sequence ID" value="KAF5177258.1"/>
    <property type="molecule type" value="Genomic_DNA"/>
</dbReference>
<feature type="domain" description="Apple" evidence="6">
    <location>
        <begin position="285"/>
        <end position="368"/>
    </location>
</feature>
<proteinExistence type="predicted"/>
<evidence type="ECO:0000259" key="5">
    <source>
        <dbReference type="PROSITE" id="PS50927"/>
    </source>
</evidence>
<sequence length="619" mass="67776">MNWIDNKGLFLLSNNSNFAFGFYTTSDVTLFLLAVIHFGSSKVVWTANRDSLVKNSDNIVFDNNGNIYLESGQRVIWSTNTTGKGATALELQNSGNLVLLGSDRDILWQSFSHPTDTLLSGQDFLEGMRLVSNPSSNNLSYHLKIESGDMLLYVNFPTPQPYWSIGNEARRTVNKVGGDVSSASLVSNSWRFFDQRKGLLWQFIFSSNSDSNVTWAAVLGTDGVISFYNLQSTESTSPEQTKIPQNECSTPESCGSYYVCYGDNRCQCPSVLSSRNCAPGFTSPCNDSKTPMQLVDVGDKLDYFALGFVSPFSKSDLDGCKNACLQNCSCVVLFFETSSRNCYLFDQLGSLKQSDQNSAGFVSYIKVSGNGDPGGDSGGKGGGGGGGQKNTQIVIIIVVVTVVVIAGLLYLGFRYHKKKKMLPQIPDDMSEEDNFLENLTGMPLRFSYKDLEDATNNFVVKLGQGGFGSVYKGKLKDGTEIAVKKLEGIGQETSERAHFPTYALKMAEEKKLKEILDPNIKIVEEDESVYTAIQVALWCIQEDMYLRPSMSRVVQMLEGICAVPEPPTSSQMGSRLYSSFFKSISEDGTTTSGHGTTSSGLSDYNSNAYLSAVRLSGPR</sequence>
<dbReference type="GO" id="GO:0005524">
    <property type="term" value="F:ATP binding"/>
    <property type="evidence" value="ECO:0007669"/>
    <property type="project" value="UniProtKB-UniRule"/>
</dbReference>
<keyword evidence="2 7" id="KW-0430">Lectin</keyword>
<dbReference type="InterPro" id="IPR036426">
    <property type="entry name" value="Bulb-type_lectin_dom_sf"/>
</dbReference>
<dbReference type="FunFam" id="2.90.10.10:FF:000008">
    <property type="entry name" value="Serine/threonine-protein kinase"/>
    <property type="match status" value="1"/>
</dbReference>
<keyword evidence="7" id="KW-0418">Kinase</keyword>
<evidence type="ECO:0000256" key="1">
    <source>
        <dbReference type="ARBA" id="ARBA00022729"/>
    </source>
</evidence>
<dbReference type="Gene3D" id="2.90.10.10">
    <property type="entry name" value="Bulb-type lectin domain"/>
    <property type="match status" value="1"/>
</dbReference>
<organism evidence="7 8">
    <name type="scientific">Thalictrum thalictroides</name>
    <name type="common">Rue-anemone</name>
    <name type="synonym">Anemone thalictroides</name>
    <dbReference type="NCBI Taxonomy" id="46969"/>
    <lineage>
        <taxon>Eukaryota</taxon>
        <taxon>Viridiplantae</taxon>
        <taxon>Streptophyta</taxon>
        <taxon>Embryophyta</taxon>
        <taxon>Tracheophyta</taxon>
        <taxon>Spermatophyta</taxon>
        <taxon>Magnoliopsida</taxon>
        <taxon>Ranunculales</taxon>
        <taxon>Ranunculaceae</taxon>
        <taxon>Thalictroideae</taxon>
        <taxon>Thalictrum</taxon>
    </lineage>
</organism>
<dbReference type="PROSITE" id="PS50927">
    <property type="entry name" value="BULB_LECTIN"/>
    <property type="match status" value="1"/>
</dbReference>
<dbReference type="InterPro" id="IPR001480">
    <property type="entry name" value="Bulb-type_lectin_dom"/>
</dbReference>
<dbReference type="GO" id="GO:0030246">
    <property type="term" value="F:carbohydrate binding"/>
    <property type="evidence" value="ECO:0007669"/>
    <property type="project" value="UniProtKB-KW"/>
</dbReference>
<protein>
    <submittedName>
        <fullName evidence="7">G-type lectin S-receptor-like serine/threonine-protein kinase</fullName>
    </submittedName>
</protein>
<dbReference type="InterPro" id="IPR051343">
    <property type="entry name" value="G-type_lectin_kinases/EP1-like"/>
</dbReference>
<dbReference type="CDD" id="cd00028">
    <property type="entry name" value="B_lectin"/>
    <property type="match status" value="1"/>
</dbReference>
<dbReference type="PANTHER" id="PTHR47976">
    <property type="entry name" value="G-TYPE LECTIN S-RECEPTOR-LIKE SERINE/THREONINE-PROTEIN KINASE SD2-5"/>
    <property type="match status" value="1"/>
</dbReference>
<keyword evidence="3" id="KW-0547">Nucleotide-binding</keyword>
<dbReference type="PROSITE" id="PS00107">
    <property type="entry name" value="PROTEIN_KINASE_ATP"/>
    <property type="match status" value="1"/>
</dbReference>
<keyword evidence="4" id="KW-1133">Transmembrane helix</keyword>
<name>A0A7J6UXV7_THATH</name>
<dbReference type="InterPro" id="IPR017441">
    <property type="entry name" value="Protein_kinase_ATP_BS"/>
</dbReference>
<keyword evidence="3" id="KW-0067">ATP-binding</keyword>
<dbReference type="Pfam" id="PF01453">
    <property type="entry name" value="B_lectin"/>
    <property type="match status" value="1"/>
</dbReference>
<keyword evidence="4" id="KW-0812">Transmembrane</keyword>
<dbReference type="Gene3D" id="3.50.4.10">
    <property type="entry name" value="Hepatocyte Growth Factor"/>
    <property type="match status" value="1"/>
</dbReference>
<dbReference type="Gene3D" id="3.30.200.20">
    <property type="entry name" value="Phosphorylase Kinase, domain 1"/>
    <property type="match status" value="1"/>
</dbReference>
<dbReference type="SMART" id="SM00108">
    <property type="entry name" value="B_lectin"/>
    <property type="match status" value="1"/>
</dbReference>
<feature type="domain" description="Bulb-type lectin" evidence="5">
    <location>
        <begin position="1"/>
        <end position="112"/>
    </location>
</feature>
<dbReference type="CDD" id="cd01098">
    <property type="entry name" value="PAN_AP_plant"/>
    <property type="match status" value="1"/>
</dbReference>
<evidence type="ECO:0000256" key="3">
    <source>
        <dbReference type="PROSITE-ProRule" id="PRU10141"/>
    </source>
</evidence>
<dbReference type="GO" id="GO:0016301">
    <property type="term" value="F:kinase activity"/>
    <property type="evidence" value="ECO:0007669"/>
    <property type="project" value="UniProtKB-KW"/>
</dbReference>
<dbReference type="Proteomes" id="UP000554482">
    <property type="component" value="Unassembled WGS sequence"/>
</dbReference>
<gene>
    <name evidence="7" type="ORF">FRX31_033155</name>
</gene>
<dbReference type="PROSITE" id="PS50948">
    <property type="entry name" value="PAN"/>
    <property type="match status" value="1"/>
</dbReference>
<evidence type="ECO:0000259" key="6">
    <source>
        <dbReference type="PROSITE" id="PS50948"/>
    </source>
</evidence>
<dbReference type="InterPro" id="IPR003609">
    <property type="entry name" value="Pan_app"/>
</dbReference>
<keyword evidence="4" id="KW-0472">Membrane</keyword>
<keyword evidence="7" id="KW-0675">Receptor</keyword>
<accession>A0A7J6UXV7</accession>
<dbReference type="AlphaFoldDB" id="A0A7J6UXV7"/>
<feature type="binding site" evidence="3">
    <location>
        <position position="485"/>
    </location>
    <ligand>
        <name>ATP</name>
        <dbReference type="ChEBI" id="CHEBI:30616"/>
    </ligand>
</feature>